<reference evidence="9 10" key="1">
    <citation type="submission" date="2014-03" db="EMBL/GenBank/DDBJ databases">
        <title>Genomics of Bifidobacteria.</title>
        <authorList>
            <person name="Ventura M."/>
            <person name="Milani C."/>
            <person name="Lugli G.A."/>
        </authorList>
    </citation>
    <scope>NUCLEOTIDE SEQUENCE [LARGE SCALE GENOMIC DNA]</scope>
    <source>
        <strain evidence="9 10">DSM 21395</strain>
    </source>
</reference>
<dbReference type="GO" id="GO:0055085">
    <property type="term" value="P:transmembrane transport"/>
    <property type="evidence" value="ECO:0007669"/>
    <property type="project" value="InterPro"/>
</dbReference>
<evidence type="ECO:0000313" key="10">
    <source>
        <dbReference type="Proteomes" id="UP000029082"/>
    </source>
</evidence>
<evidence type="ECO:0000256" key="3">
    <source>
        <dbReference type="ARBA" id="ARBA00022475"/>
    </source>
</evidence>
<evidence type="ECO:0000256" key="1">
    <source>
        <dbReference type="ARBA" id="ARBA00004651"/>
    </source>
</evidence>
<keyword evidence="6 7" id="KW-0472">Membrane</keyword>
<proteinExistence type="inferred from homology"/>
<keyword evidence="2 7" id="KW-0813">Transport</keyword>
<sequence length="297" mass="33124">MSVQRQRADRVNQVKGNPRVFTYVVLILCCVYFLLPVWWLVVASTKTNGGLFNGAHGSMWFDSTFALWDNLRQLGTYQDGIYWRWILNSFMYALVGGLASTVVSVMAGYGFAKYRFRGKRLYFNIVLGALMIPATALVIPTFLLMSRVNMTDTYWAVLLPLLLNPFGVYLMRVYCSESLPDEMIEAARVDGAGEFRTFLTVSLPIMTPAITTVLLLSVVGAWNNFFLPSVVLTNPNLFPITVGLSQWQVRSSAGSASEQIWNLLTSGAFVSVIPMLLAFIFLQRYWVGGLTAGSVKA</sequence>
<protein>
    <submittedName>
        <fullName evidence="9">ABC transporter permease</fullName>
    </submittedName>
</protein>
<dbReference type="SUPFAM" id="SSF161098">
    <property type="entry name" value="MetI-like"/>
    <property type="match status" value="1"/>
</dbReference>
<keyword evidence="3" id="KW-1003">Cell membrane</keyword>
<dbReference type="STRING" id="1437603.GCA_000771525_01562"/>
<feature type="transmembrane region" description="Helical" evidence="7">
    <location>
        <begin position="20"/>
        <end position="41"/>
    </location>
</feature>
<dbReference type="PANTHER" id="PTHR43744:SF12">
    <property type="entry name" value="ABC TRANSPORTER PERMEASE PROTEIN MG189-RELATED"/>
    <property type="match status" value="1"/>
</dbReference>
<dbReference type="PANTHER" id="PTHR43744">
    <property type="entry name" value="ABC TRANSPORTER PERMEASE PROTEIN MG189-RELATED-RELATED"/>
    <property type="match status" value="1"/>
</dbReference>
<dbReference type="GO" id="GO:0005886">
    <property type="term" value="C:plasma membrane"/>
    <property type="evidence" value="ECO:0007669"/>
    <property type="project" value="UniProtKB-SubCell"/>
</dbReference>
<keyword evidence="10" id="KW-1185">Reference proteome</keyword>
<dbReference type="Gene3D" id="1.10.3720.10">
    <property type="entry name" value="MetI-like"/>
    <property type="match status" value="1"/>
</dbReference>
<dbReference type="OrthoDB" id="2063054at2"/>
<dbReference type="EMBL" id="JGZE01000014">
    <property type="protein sequence ID" value="KFI76480.1"/>
    <property type="molecule type" value="Genomic_DNA"/>
</dbReference>
<gene>
    <name evidence="9" type="ORF">BMON_1651</name>
</gene>
<evidence type="ECO:0000313" key="9">
    <source>
        <dbReference type="EMBL" id="KFI76480.1"/>
    </source>
</evidence>
<feature type="transmembrane region" description="Helical" evidence="7">
    <location>
        <begin position="90"/>
        <end position="109"/>
    </location>
</feature>
<name>A0A087BZN0_9BIFI</name>
<keyword evidence="4 7" id="KW-0812">Transmembrane</keyword>
<feature type="transmembrane region" description="Helical" evidence="7">
    <location>
        <begin position="195"/>
        <end position="222"/>
    </location>
</feature>
<dbReference type="InterPro" id="IPR000515">
    <property type="entry name" value="MetI-like"/>
</dbReference>
<dbReference type="Pfam" id="PF00528">
    <property type="entry name" value="BPD_transp_1"/>
    <property type="match status" value="1"/>
</dbReference>
<comment type="similarity">
    <text evidence="7">Belongs to the binding-protein-dependent transport system permease family.</text>
</comment>
<dbReference type="AlphaFoldDB" id="A0A087BZN0"/>
<dbReference type="PROSITE" id="PS50928">
    <property type="entry name" value="ABC_TM1"/>
    <property type="match status" value="1"/>
</dbReference>
<feature type="domain" description="ABC transmembrane type-1" evidence="8">
    <location>
        <begin position="86"/>
        <end position="282"/>
    </location>
</feature>
<dbReference type="Proteomes" id="UP000029082">
    <property type="component" value="Unassembled WGS sequence"/>
</dbReference>
<dbReference type="RefSeq" id="WP_033512627.1">
    <property type="nucleotide sequence ID" value="NZ_JDUO01000005.1"/>
</dbReference>
<organism evidence="9 10">
    <name type="scientific">Bifidobacterium mongoliense DSM 21395</name>
    <dbReference type="NCBI Taxonomy" id="1437603"/>
    <lineage>
        <taxon>Bacteria</taxon>
        <taxon>Bacillati</taxon>
        <taxon>Actinomycetota</taxon>
        <taxon>Actinomycetes</taxon>
        <taxon>Bifidobacteriales</taxon>
        <taxon>Bifidobacteriaceae</taxon>
        <taxon>Bifidobacterium</taxon>
    </lineage>
</organism>
<dbReference type="GeneID" id="93094595"/>
<feature type="transmembrane region" description="Helical" evidence="7">
    <location>
        <begin position="154"/>
        <end position="174"/>
    </location>
</feature>
<evidence type="ECO:0000256" key="6">
    <source>
        <dbReference type="ARBA" id="ARBA00023136"/>
    </source>
</evidence>
<keyword evidence="5 7" id="KW-1133">Transmembrane helix</keyword>
<dbReference type="eggNOG" id="COG0395">
    <property type="taxonomic scope" value="Bacteria"/>
</dbReference>
<feature type="transmembrane region" description="Helical" evidence="7">
    <location>
        <begin position="260"/>
        <end position="282"/>
    </location>
</feature>
<evidence type="ECO:0000256" key="4">
    <source>
        <dbReference type="ARBA" id="ARBA00022692"/>
    </source>
</evidence>
<evidence type="ECO:0000256" key="5">
    <source>
        <dbReference type="ARBA" id="ARBA00022989"/>
    </source>
</evidence>
<comment type="subcellular location">
    <subcellularLocation>
        <location evidence="1 7">Cell membrane</location>
        <topology evidence="1 7">Multi-pass membrane protein</topology>
    </subcellularLocation>
</comment>
<accession>A0A087BZN0</accession>
<evidence type="ECO:0000256" key="7">
    <source>
        <dbReference type="RuleBase" id="RU363032"/>
    </source>
</evidence>
<comment type="caution">
    <text evidence="9">The sequence shown here is derived from an EMBL/GenBank/DDBJ whole genome shotgun (WGS) entry which is preliminary data.</text>
</comment>
<dbReference type="InterPro" id="IPR035906">
    <property type="entry name" value="MetI-like_sf"/>
</dbReference>
<feature type="transmembrane region" description="Helical" evidence="7">
    <location>
        <begin position="121"/>
        <end position="142"/>
    </location>
</feature>
<dbReference type="CDD" id="cd06261">
    <property type="entry name" value="TM_PBP2"/>
    <property type="match status" value="1"/>
</dbReference>
<evidence type="ECO:0000259" key="8">
    <source>
        <dbReference type="PROSITE" id="PS50928"/>
    </source>
</evidence>
<evidence type="ECO:0000256" key="2">
    <source>
        <dbReference type="ARBA" id="ARBA00022448"/>
    </source>
</evidence>